<name>A0A0K0NL62_9CAUD</name>
<dbReference type="EMBL" id="KR063280">
    <property type="protein sequence ID" value="AKL88334.1"/>
    <property type="molecule type" value="Genomic_DNA"/>
</dbReference>
<gene>
    <name evidence="1" type="ORF">GMA6_53</name>
</gene>
<dbReference type="RefSeq" id="YP_009273535.1">
    <property type="nucleotide sequence ID" value="NC_030906.1"/>
</dbReference>
<sequence length="62" mass="6445">MQPTEPGSEFIGEISIREGVVFVNVPPQKLTAGAVFRLAAALASAGMLVLKDEYGTGEQVPG</sequence>
<dbReference type="Proteomes" id="UP000203886">
    <property type="component" value="Segment"/>
</dbReference>
<proteinExistence type="predicted"/>
<dbReference type="KEGG" id="vg:28801103"/>
<evidence type="ECO:0000313" key="2">
    <source>
        <dbReference type="Proteomes" id="UP000203886"/>
    </source>
</evidence>
<keyword evidence="2" id="KW-1185">Reference proteome</keyword>
<dbReference type="GeneID" id="28801103"/>
<accession>A0A0K0NL62</accession>
<organism evidence="1 2">
    <name type="scientific">Gordonia phage GMA6</name>
    <dbReference type="NCBI Taxonomy" id="1647285"/>
    <lineage>
        <taxon>Viruses</taxon>
        <taxon>Duplodnaviria</taxon>
        <taxon>Heunggongvirae</taxon>
        <taxon>Uroviricota</taxon>
        <taxon>Caudoviricetes</taxon>
        <taxon>Bendigovirus</taxon>
        <taxon>Bendigovirus GMA6</taxon>
    </lineage>
</organism>
<evidence type="ECO:0000313" key="1">
    <source>
        <dbReference type="EMBL" id="AKL88334.1"/>
    </source>
</evidence>
<protein>
    <submittedName>
        <fullName evidence="1">Uncharacterized protein</fullName>
    </submittedName>
</protein>
<reference evidence="1 2" key="1">
    <citation type="journal article" date="2015" name="PLoS ONE">
        <title>Lysis to Kill: Evaluation of the Lytic Abilities, and Genomics of Nine Bacteriophages Infective for Gordonia spp. and Their Potential Use in Activated Sludge Foam Biocontrol.</title>
        <authorList>
            <person name="Dyson Z.A."/>
            <person name="Tucci J."/>
            <person name="Seviour R.J."/>
            <person name="Petrovski S."/>
        </authorList>
    </citation>
    <scope>NUCLEOTIDE SEQUENCE [LARGE SCALE GENOMIC DNA]</scope>
</reference>